<dbReference type="AlphaFoldDB" id="A0A7W7AIA8"/>
<gene>
    <name evidence="1" type="ORF">GGQ96_001686</name>
</gene>
<accession>A0A7W7AIA8</accession>
<evidence type="ECO:0000313" key="2">
    <source>
        <dbReference type="Proteomes" id="UP000574769"/>
    </source>
</evidence>
<name>A0A7W7AIA8_9SPHN</name>
<dbReference type="EMBL" id="JACHNY010000003">
    <property type="protein sequence ID" value="MBB4617558.1"/>
    <property type="molecule type" value="Genomic_DNA"/>
</dbReference>
<evidence type="ECO:0000313" key="1">
    <source>
        <dbReference type="EMBL" id="MBB4617558.1"/>
    </source>
</evidence>
<reference evidence="1 2" key="1">
    <citation type="submission" date="2020-08" db="EMBL/GenBank/DDBJ databases">
        <title>Genomic Encyclopedia of Type Strains, Phase IV (KMG-IV): sequencing the most valuable type-strain genomes for metagenomic binning, comparative biology and taxonomic classification.</title>
        <authorList>
            <person name="Goeker M."/>
        </authorList>
    </citation>
    <scope>NUCLEOTIDE SEQUENCE [LARGE SCALE GENOMIC DNA]</scope>
    <source>
        <strain evidence="1 2">DSM 15867</strain>
    </source>
</reference>
<comment type="caution">
    <text evidence="1">The sequence shown here is derived from an EMBL/GenBank/DDBJ whole genome shotgun (WGS) entry which is preliminary data.</text>
</comment>
<dbReference type="Proteomes" id="UP000574769">
    <property type="component" value="Unassembled WGS sequence"/>
</dbReference>
<protein>
    <recommendedName>
        <fullName evidence="3">GNAT family N-acetyltransferase</fullName>
    </recommendedName>
</protein>
<proteinExistence type="predicted"/>
<evidence type="ECO:0008006" key="3">
    <source>
        <dbReference type="Google" id="ProtNLM"/>
    </source>
</evidence>
<sequence length="46" mass="4913">MTDRARPCAVGDRAACLALFDGKVPHVFTEAERAEFAAFVDADAAE</sequence>
<keyword evidence="2" id="KW-1185">Reference proteome</keyword>
<organism evidence="1 2">
    <name type="scientific">Sphingomonas abaci</name>
    <dbReference type="NCBI Taxonomy" id="237611"/>
    <lineage>
        <taxon>Bacteria</taxon>
        <taxon>Pseudomonadati</taxon>
        <taxon>Pseudomonadota</taxon>
        <taxon>Alphaproteobacteria</taxon>
        <taxon>Sphingomonadales</taxon>
        <taxon>Sphingomonadaceae</taxon>
        <taxon>Sphingomonas</taxon>
    </lineage>
</organism>
<dbReference type="RefSeq" id="WP_221239875.1">
    <property type="nucleotide sequence ID" value="NZ_JACHNY010000003.1"/>
</dbReference>